<dbReference type="InterPro" id="IPR012337">
    <property type="entry name" value="RNaseH-like_sf"/>
</dbReference>
<dbReference type="RefSeq" id="WP_322443446.1">
    <property type="nucleotide sequence ID" value="NZ_JAXOTQ010000056.1"/>
</dbReference>
<sequence length="170" mass="19426">MYVLAVIEHTTRRVRILGATAHPTAVWVTQAARNLAMGLQDAGVRARYLIRDRDGKFPDLFDAILSDTGIEVILTGVRMPRMNAIMERWVRTCRRELLDRTLIFNQRHLLRALGEFERHYNEHRPHQGIANARPLATLPQPLTDAAAISQLRIERSDRLGGILHEYRCAA</sequence>
<name>A0ABU5JMS3_9ACTN</name>
<dbReference type="InterPro" id="IPR036397">
    <property type="entry name" value="RNaseH_sf"/>
</dbReference>
<feature type="domain" description="Integrase catalytic" evidence="1">
    <location>
        <begin position="1"/>
        <end position="142"/>
    </location>
</feature>
<dbReference type="SUPFAM" id="SSF53098">
    <property type="entry name" value="Ribonuclease H-like"/>
    <property type="match status" value="1"/>
</dbReference>
<gene>
    <name evidence="2" type="ORF">U2F25_31480</name>
</gene>
<evidence type="ECO:0000313" key="3">
    <source>
        <dbReference type="Proteomes" id="UP001290101"/>
    </source>
</evidence>
<reference evidence="2 3" key="1">
    <citation type="submission" date="2023-12" db="EMBL/GenBank/DDBJ databases">
        <title>Micromonospora sp. nov., isolated from Atacama Desert.</title>
        <authorList>
            <person name="Carro L."/>
            <person name="Golinska P."/>
            <person name="Klenk H.-P."/>
            <person name="Goodfellow M."/>
        </authorList>
    </citation>
    <scope>NUCLEOTIDE SEQUENCE [LARGE SCALE GENOMIC DNA]</scope>
    <source>
        <strain evidence="2 3">4G53</strain>
    </source>
</reference>
<dbReference type="Proteomes" id="UP001290101">
    <property type="component" value="Unassembled WGS sequence"/>
</dbReference>
<proteinExistence type="predicted"/>
<dbReference type="EMBL" id="JAXOTQ010000056">
    <property type="protein sequence ID" value="MDZ5493930.1"/>
    <property type="molecule type" value="Genomic_DNA"/>
</dbReference>
<protein>
    <submittedName>
        <fullName evidence="2">Integrase core domain-containing protein</fullName>
    </submittedName>
</protein>
<evidence type="ECO:0000313" key="2">
    <source>
        <dbReference type="EMBL" id="MDZ5493930.1"/>
    </source>
</evidence>
<dbReference type="Pfam" id="PF13683">
    <property type="entry name" value="rve_3"/>
    <property type="match status" value="1"/>
</dbReference>
<dbReference type="PROSITE" id="PS50994">
    <property type="entry name" value="INTEGRASE"/>
    <property type="match status" value="1"/>
</dbReference>
<accession>A0ABU5JMS3</accession>
<dbReference type="InterPro" id="IPR001584">
    <property type="entry name" value="Integrase_cat-core"/>
</dbReference>
<organism evidence="2 3">
    <name type="scientific">Micromonospora sicca</name>
    <dbReference type="NCBI Taxonomy" id="2202420"/>
    <lineage>
        <taxon>Bacteria</taxon>
        <taxon>Bacillati</taxon>
        <taxon>Actinomycetota</taxon>
        <taxon>Actinomycetes</taxon>
        <taxon>Micromonosporales</taxon>
        <taxon>Micromonosporaceae</taxon>
        <taxon>Micromonospora</taxon>
    </lineage>
</organism>
<dbReference type="Gene3D" id="3.30.420.10">
    <property type="entry name" value="Ribonuclease H-like superfamily/Ribonuclease H"/>
    <property type="match status" value="1"/>
</dbReference>
<evidence type="ECO:0000259" key="1">
    <source>
        <dbReference type="PROSITE" id="PS50994"/>
    </source>
</evidence>
<comment type="caution">
    <text evidence="2">The sequence shown here is derived from an EMBL/GenBank/DDBJ whole genome shotgun (WGS) entry which is preliminary data.</text>
</comment>
<keyword evidence="3" id="KW-1185">Reference proteome</keyword>